<organism evidence="8 9">
    <name type="scientific">Drosophila kikkawai</name>
    <name type="common">Fruit fly</name>
    <dbReference type="NCBI Taxonomy" id="30033"/>
    <lineage>
        <taxon>Eukaryota</taxon>
        <taxon>Metazoa</taxon>
        <taxon>Ecdysozoa</taxon>
        <taxon>Arthropoda</taxon>
        <taxon>Hexapoda</taxon>
        <taxon>Insecta</taxon>
        <taxon>Pterygota</taxon>
        <taxon>Neoptera</taxon>
        <taxon>Endopterygota</taxon>
        <taxon>Diptera</taxon>
        <taxon>Brachycera</taxon>
        <taxon>Muscomorpha</taxon>
        <taxon>Ephydroidea</taxon>
        <taxon>Drosophilidae</taxon>
        <taxon>Drosophila</taxon>
        <taxon>Sophophora</taxon>
    </lineage>
</organism>
<feature type="signal peptide" evidence="7">
    <location>
        <begin position="1"/>
        <end position="23"/>
    </location>
</feature>
<evidence type="ECO:0000256" key="1">
    <source>
        <dbReference type="ARBA" id="ARBA00004613"/>
    </source>
</evidence>
<dbReference type="GO" id="GO:0034605">
    <property type="term" value="P:cellular response to heat"/>
    <property type="evidence" value="ECO:0007669"/>
    <property type="project" value="UniProtKB-ARBA"/>
</dbReference>
<evidence type="ECO:0000256" key="7">
    <source>
        <dbReference type="SAM" id="SignalP"/>
    </source>
</evidence>
<evidence type="ECO:0000256" key="2">
    <source>
        <dbReference type="ARBA" id="ARBA00010249"/>
    </source>
</evidence>
<dbReference type="OrthoDB" id="7855545at2759"/>
<keyword evidence="6" id="KW-0391">Immunity</keyword>
<name>A0A6P4IKX9_DROKI</name>
<dbReference type="Pfam" id="PF07240">
    <property type="entry name" value="Turandot"/>
    <property type="match status" value="1"/>
</dbReference>
<proteinExistence type="inferred from homology"/>
<dbReference type="GO" id="GO:0045087">
    <property type="term" value="P:innate immune response"/>
    <property type="evidence" value="ECO:0007669"/>
    <property type="project" value="UniProtKB-KW"/>
</dbReference>
<comment type="subcellular location">
    <subcellularLocation>
        <location evidence="1">Secreted</location>
    </subcellularLocation>
</comment>
<evidence type="ECO:0000313" key="9">
    <source>
        <dbReference type="RefSeq" id="XP_017023421.1"/>
    </source>
</evidence>
<evidence type="ECO:0000313" key="8">
    <source>
        <dbReference type="Proteomes" id="UP001652661"/>
    </source>
</evidence>
<sequence>MKSTILLSCLVVIIGSLVWTVSAQQDFESKKERVIQFYQSATSDSIGNSKVVFLVEFLEKYGKQIQLTPELQSEAEFLVQKYNEEKTKQPLVEGAPPQGGWITKLLKDLAIKLGVALVEEIKKGARSEG</sequence>
<dbReference type="AlphaFoldDB" id="A0A6P4IKX9"/>
<evidence type="ECO:0000256" key="6">
    <source>
        <dbReference type="ARBA" id="ARBA00022859"/>
    </source>
</evidence>
<protein>
    <submittedName>
        <fullName evidence="9">Protein Turandot M-like</fullName>
    </submittedName>
</protein>
<dbReference type="GO" id="GO:0005615">
    <property type="term" value="C:extracellular space"/>
    <property type="evidence" value="ECO:0007669"/>
    <property type="project" value="UniProtKB-ARBA"/>
</dbReference>
<keyword evidence="8" id="KW-1185">Reference proteome</keyword>
<reference evidence="9" key="1">
    <citation type="submission" date="2025-08" db="UniProtKB">
        <authorList>
            <consortium name="RefSeq"/>
        </authorList>
    </citation>
    <scope>IDENTIFICATION</scope>
    <source>
        <strain evidence="9">14028-0561.14</strain>
        <tissue evidence="9">Whole fly</tissue>
    </source>
</reference>
<keyword evidence="3" id="KW-0964">Secreted</keyword>
<dbReference type="RefSeq" id="XP_017023421.1">
    <property type="nucleotide sequence ID" value="XM_017167932.2"/>
</dbReference>
<evidence type="ECO:0000256" key="3">
    <source>
        <dbReference type="ARBA" id="ARBA00022525"/>
    </source>
</evidence>
<comment type="similarity">
    <text evidence="2">Belongs to the Turandot family.</text>
</comment>
<dbReference type="InterPro" id="IPR010825">
    <property type="entry name" value="Turandot"/>
</dbReference>
<feature type="chain" id="PRO_5027968951" evidence="7">
    <location>
        <begin position="24"/>
        <end position="129"/>
    </location>
</feature>
<keyword evidence="4" id="KW-0399">Innate immunity</keyword>
<dbReference type="GO" id="GO:0009617">
    <property type="term" value="P:response to bacterium"/>
    <property type="evidence" value="ECO:0007669"/>
    <property type="project" value="UniProtKB-ARBA"/>
</dbReference>
<dbReference type="Proteomes" id="UP001652661">
    <property type="component" value="Chromosome 3R"/>
</dbReference>
<gene>
    <name evidence="9" type="primary">LOC108075478</name>
</gene>
<keyword evidence="5 7" id="KW-0732">Signal</keyword>
<evidence type="ECO:0000256" key="5">
    <source>
        <dbReference type="ARBA" id="ARBA00022729"/>
    </source>
</evidence>
<accession>A0A6P4IKX9</accession>
<dbReference type="GeneID" id="108075478"/>
<evidence type="ECO:0000256" key="4">
    <source>
        <dbReference type="ARBA" id="ARBA00022588"/>
    </source>
</evidence>